<evidence type="ECO:0000313" key="2">
    <source>
        <dbReference type="Proteomes" id="UP001186974"/>
    </source>
</evidence>
<comment type="caution">
    <text evidence="1">The sequence shown here is derived from an EMBL/GenBank/DDBJ whole genome shotgun (WGS) entry which is preliminary data.</text>
</comment>
<protein>
    <submittedName>
        <fullName evidence="1">Uncharacterized protein</fullName>
    </submittedName>
</protein>
<dbReference type="EMBL" id="JAWDJW010000736">
    <property type="protein sequence ID" value="KAK3080110.1"/>
    <property type="molecule type" value="Genomic_DNA"/>
</dbReference>
<organism evidence="1 2">
    <name type="scientific">Coniosporium uncinatum</name>
    <dbReference type="NCBI Taxonomy" id="93489"/>
    <lineage>
        <taxon>Eukaryota</taxon>
        <taxon>Fungi</taxon>
        <taxon>Dikarya</taxon>
        <taxon>Ascomycota</taxon>
        <taxon>Pezizomycotina</taxon>
        <taxon>Dothideomycetes</taxon>
        <taxon>Dothideomycetes incertae sedis</taxon>
        <taxon>Coniosporium</taxon>
    </lineage>
</organism>
<proteinExistence type="predicted"/>
<name>A0ACC3DTQ0_9PEZI</name>
<accession>A0ACC3DTQ0</accession>
<keyword evidence="2" id="KW-1185">Reference proteome</keyword>
<dbReference type="Proteomes" id="UP001186974">
    <property type="component" value="Unassembled WGS sequence"/>
</dbReference>
<reference evidence="1" key="1">
    <citation type="submission" date="2024-09" db="EMBL/GenBank/DDBJ databases">
        <title>Black Yeasts Isolated from many extreme environments.</title>
        <authorList>
            <person name="Coleine C."/>
            <person name="Stajich J.E."/>
            <person name="Selbmann L."/>
        </authorList>
    </citation>
    <scope>NUCLEOTIDE SEQUENCE</scope>
    <source>
        <strain evidence="1">CCFEE 5737</strain>
    </source>
</reference>
<feature type="non-terminal residue" evidence="1">
    <location>
        <position position="149"/>
    </location>
</feature>
<gene>
    <name evidence="1" type="ORF">LTS18_003095</name>
</gene>
<evidence type="ECO:0000313" key="1">
    <source>
        <dbReference type="EMBL" id="KAK3080110.1"/>
    </source>
</evidence>
<sequence length="149" mass="16265">MVICEQRPITGCRLHHTIFTHLGDPSTPFLLWSKDVIRHNHGVPLQQLTGADSCRILFSSSCPLSTFGGSQSPLLSKRRAIFRFVVGEPDKAGRALLFGRIVIEAIDMQKSDLDPRPQQHSGQMLAAGKAVPDISGLDPDPVVLLVTCL</sequence>